<dbReference type="RefSeq" id="WP_237347780.1">
    <property type="nucleotide sequence ID" value="NZ_JABWGX010000053.1"/>
</dbReference>
<dbReference type="NCBIfam" id="TIGR02606">
    <property type="entry name" value="antidote_CC2985"/>
    <property type="match status" value="1"/>
</dbReference>
<dbReference type="InterPro" id="IPR022789">
    <property type="entry name" value="ParD"/>
</dbReference>
<dbReference type="CDD" id="cd22231">
    <property type="entry name" value="RHH_NikR_HicB-like"/>
    <property type="match status" value="1"/>
</dbReference>
<organism evidence="3 4">
    <name type="scientific">Xanthobacter agilis</name>
    <dbReference type="NCBI Taxonomy" id="47492"/>
    <lineage>
        <taxon>Bacteria</taxon>
        <taxon>Pseudomonadati</taxon>
        <taxon>Pseudomonadota</taxon>
        <taxon>Alphaproteobacteria</taxon>
        <taxon>Hyphomicrobiales</taxon>
        <taxon>Xanthobacteraceae</taxon>
        <taxon>Xanthobacter</taxon>
    </lineage>
</organism>
<sequence>MASVEKVSVALTPEMAAMMREVVETGEYASASEVMREALRDWKHRRTQRAKAIEELGRLWDAGMSSGPAVDGEEAFARIRQKLDAKIAGRGEE</sequence>
<keyword evidence="2" id="KW-1277">Toxin-antitoxin system</keyword>
<evidence type="ECO:0000313" key="4">
    <source>
        <dbReference type="Proteomes" id="UP001241747"/>
    </source>
</evidence>
<dbReference type="EMBL" id="JAUSVY010000025">
    <property type="protein sequence ID" value="MDQ0507534.1"/>
    <property type="molecule type" value="Genomic_DNA"/>
</dbReference>
<evidence type="ECO:0000256" key="2">
    <source>
        <dbReference type="ARBA" id="ARBA00022649"/>
    </source>
</evidence>
<dbReference type="PANTHER" id="PTHR36582:SF2">
    <property type="entry name" value="ANTITOXIN PARD"/>
    <property type="match status" value="1"/>
</dbReference>
<evidence type="ECO:0000256" key="1">
    <source>
        <dbReference type="ARBA" id="ARBA00008580"/>
    </source>
</evidence>
<dbReference type="InterPro" id="IPR038296">
    <property type="entry name" value="ParD_sf"/>
</dbReference>
<dbReference type="Gene3D" id="6.10.10.120">
    <property type="entry name" value="Antitoxin ParD1-like"/>
    <property type="match status" value="1"/>
</dbReference>
<comment type="caution">
    <text evidence="3">The sequence shown here is derived from an EMBL/GenBank/DDBJ whole genome shotgun (WGS) entry which is preliminary data.</text>
</comment>
<dbReference type="Pfam" id="PF03693">
    <property type="entry name" value="ParD_antitoxin"/>
    <property type="match status" value="1"/>
</dbReference>
<dbReference type="Proteomes" id="UP001241747">
    <property type="component" value="Unassembled WGS sequence"/>
</dbReference>
<protein>
    <submittedName>
        <fullName evidence="3">Antitoxin ParD1/3/4</fullName>
    </submittedName>
</protein>
<reference evidence="3 4" key="1">
    <citation type="submission" date="2023-07" db="EMBL/GenBank/DDBJ databases">
        <title>Genomic Encyclopedia of Type Strains, Phase IV (KMG-IV): sequencing the most valuable type-strain genomes for metagenomic binning, comparative biology and taxonomic classification.</title>
        <authorList>
            <person name="Goeker M."/>
        </authorList>
    </citation>
    <scope>NUCLEOTIDE SEQUENCE [LARGE SCALE GENOMIC DNA]</scope>
    <source>
        <strain evidence="3 4">DSM 3770</strain>
    </source>
</reference>
<evidence type="ECO:0000313" key="3">
    <source>
        <dbReference type="EMBL" id="MDQ0507534.1"/>
    </source>
</evidence>
<accession>A0ABU0LK76</accession>
<dbReference type="PANTHER" id="PTHR36582">
    <property type="entry name" value="ANTITOXIN PARD"/>
    <property type="match status" value="1"/>
</dbReference>
<gene>
    <name evidence="3" type="ORF">QOZ94_004358</name>
</gene>
<proteinExistence type="inferred from homology"/>
<comment type="similarity">
    <text evidence="1">Belongs to the ParD antitoxin family.</text>
</comment>
<dbReference type="InterPro" id="IPR010985">
    <property type="entry name" value="Ribbon_hlx_hlx"/>
</dbReference>
<dbReference type="SUPFAM" id="SSF47598">
    <property type="entry name" value="Ribbon-helix-helix"/>
    <property type="match status" value="1"/>
</dbReference>
<name>A0ABU0LK76_XANAG</name>
<keyword evidence="4" id="KW-1185">Reference proteome</keyword>